<dbReference type="AlphaFoldDB" id="A0A974CK41"/>
<protein>
    <submittedName>
        <fullName evidence="1">Uncharacterized protein</fullName>
    </submittedName>
</protein>
<gene>
    <name evidence="1" type="ORF">XELAEV_18033305mg</name>
</gene>
<accession>A0A974CK41</accession>
<evidence type="ECO:0000313" key="1">
    <source>
        <dbReference type="EMBL" id="OCT74337.1"/>
    </source>
</evidence>
<dbReference type="Proteomes" id="UP000694892">
    <property type="component" value="Chromosome 6S"/>
</dbReference>
<proteinExistence type="predicted"/>
<name>A0A974CK41_XENLA</name>
<dbReference type="EMBL" id="CM004477">
    <property type="protein sequence ID" value="OCT74337.1"/>
    <property type="molecule type" value="Genomic_DNA"/>
</dbReference>
<organism evidence="1 2">
    <name type="scientific">Xenopus laevis</name>
    <name type="common">African clawed frog</name>
    <dbReference type="NCBI Taxonomy" id="8355"/>
    <lineage>
        <taxon>Eukaryota</taxon>
        <taxon>Metazoa</taxon>
        <taxon>Chordata</taxon>
        <taxon>Craniata</taxon>
        <taxon>Vertebrata</taxon>
        <taxon>Euteleostomi</taxon>
        <taxon>Amphibia</taxon>
        <taxon>Batrachia</taxon>
        <taxon>Anura</taxon>
        <taxon>Pipoidea</taxon>
        <taxon>Pipidae</taxon>
        <taxon>Xenopodinae</taxon>
        <taxon>Xenopus</taxon>
        <taxon>Xenopus</taxon>
    </lineage>
</organism>
<evidence type="ECO:0000313" key="2">
    <source>
        <dbReference type="Proteomes" id="UP000694892"/>
    </source>
</evidence>
<sequence>MSAPVLSCYPLLSSLLSSPSAPVLSAIQSFCSCPFCYPVLLLPSSLLSSPSAPILSAIQSFCSRPSVPYPQFDLIYIRNVLSNPVCSCPDSSPSSTCSCHSFMCSLGTYSFSLKDSPFPHQSPQCPLPNP</sequence>
<reference evidence="2" key="1">
    <citation type="journal article" date="2016" name="Nature">
        <title>Genome evolution in the allotetraploid frog Xenopus laevis.</title>
        <authorList>
            <person name="Session A.M."/>
            <person name="Uno Y."/>
            <person name="Kwon T."/>
            <person name="Chapman J.A."/>
            <person name="Toyoda A."/>
            <person name="Takahashi S."/>
            <person name="Fukui A."/>
            <person name="Hikosaka A."/>
            <person name="Suzuki A."/>
            <person name="Kondo M."/>
            <person name="van Heeringen S.J."/>
            <person name="Quigley I."/>
            <person name="Heinz S."/>
            <person name="Ogino H."/>
            <person name="Ochi H."/>
            <person name="Hellsten U."/>
            <person name="Lyons J.B."/>
            <person name="Simakov O."/>
            <person name="Putnam N."/>
            <person name="Stites J."/>
            <person name="Kuroki Y."/>
            <person name="Tanaka T."/>
            <person name="Michiue T."/>
            <person name="Watanabe M."/>
            <person name="Bogdanovic O."/>
            <person name="Lister R."/>
            <person name="Georgiou G."/>
            <person name="Paranjpe S.S."/>
            <person name="van Kruijsbergen I."/>
            <person name="Shu S."/>
            <person name="Carlson J."/>
            <person name="Kinoshita T."/>
            <person name="Ohta Y."/>
            <person name="Mawaribuchi S."/>
            <person name="Jenkins J."/>
            <person name="Grimwood J."/>
            <person name="Schmutz J."/>
            <person name="Mitros T."/>
            <person name="Mozaffari S.V."/>
            <person name="Suzuki Y."/>
            <person name="Haramoto Y."/>
            <person name="Yamamoto T.S."/>
            <person name="Takagi C."/>
            <person name="Heald R."/>
            <person name="Miller K."/>
            <person name="Haudenschild C."/>
            <person name="Kitzman J."/>
            <person name="Nakayama T."/>
            <person name="Izutsu Y."/>
            <person name="Robert J."/>
            <person name="Fortriede J."/>
            <person name="Burns K."/>
            <person name="Lotay V."/>
            <person name="Karimi K."/>
            <person name="Yasuoka Y."/>
            <person name="Dichmann D.S."/>
            <person name="Flajnik M.F."/>
            <person name="Houston D.W."/>
            <person name="Shendure J."/>
            <person name="DuPasquier L."/>
            <person name="Vize P.D."/>
            <person name="Zorn A.M."/>
            <person name="Ito M."/>
            <person name="Marcotte E.M."/>
            <person name="Wallingford J.B."/>
            <person name="Ito Y."/>
            <person name="Asashima M."/>
            <person name="Ueno N."/>
            <person name="Matsuda Y."/>
            <person name="Veenstra G.J."/>
            <person name="Fujiyama A."/>
            <person name="Harland R.M."/>
            <person name="Taira M."/>
            <person name="Rokhsar D.S."/>
        </authorList>
    </citation>
    <scope>NUCLEOTIDE SEQUENCE [LARGE SCALE GENOMIC DNA]</scope>
    <source>
        <strain evidence="2">J</strain>
    </source>
</reference>